<proteinExistence type="predicted"/>
<evidence type="ECO:0000313" key="4">
    <source>
        <dbReference type="Proteomes" id="UP000675940"/>
    </source>
</evidence>
<dbReference type="Proteomes" id="UP000675940">
    <property type="component" value="Unassembled WGS sequence"/>
</dbReference>
<feature type="modified residue" description="4-aspartylphosphate" evidence="1">
    <location>
        <position position="63"/>
    </location>
</feature>
<dbReference type="SUPFAM" id="SSF52172">
    <property type="entry name" value="CheY-like"/>
    <property type="match status" value="1"/>
</dbReference>
<organism evidence="3 4">
    <name type="scientific">Sagittula salina</name>
    <dbReference type="NCBI Taxonomy" id="2820268"/>
    <lineage>
        <taxon>Bacteria</taxon>
        <taxon>Pseudomonadati</taxon>
        <taxon>Pseudomonadota</taxon>
        <taxon>Alphaproteobacteria</taxon>
        <taxon>Rhodobacterales</taxon>
        <taxon>Roseobacteraceae</taxon>
        <taxon>Sagittula</taxon>
    </lineage>
</organism>
<dbReference type="AlphaFoldDB" id="A0A940MPD9"/>
<evidence type="ECO:0000313" key="3">
    <source>
        <dbReference type="EMBL" id="MBP0485186.1"/>
    </source>
</evidence>
<keyword evidence="1" id="KW-0597">Phosphoprotein</keyword>
<dbReference type="EMBL" id="JAGISH010000027">
    <property type="protein sequence ID" value="MBP0485186.1"/>
    <property type="molecule type" value="Genomic_DNA"/>
</dbReference>
<dbReference type="Gene3D" id="3.40.50.2300">
    <property type="match status" value="1"/>
</dbReference>
<accession>A0A940MPD9</accession>
<protein>
    <recommendedName>
        <fullName evidence="2">Response regulatory domain-containing protein</fullName>
    </recommendedName>
</protein>
<dbReference type="InterPro" id="IPR011006">
    <property type="entry name" value="CheY-like_superfamily"/>
</dbReference>
<evidence type="ECO:0000256" key="1">
    <source>
        <dbReference type="PROSITE-ProRule" id="PRU00169"/>
    </source>
</evidence>
<dbReference type="RefSeq" id="WP_209364186.1">
    <property type="nucleotide sequence ID" value="NZ_JAGISH010000027.1"/>
</dbReference>
<sequence>MSEALPRTAEKGLVLVVDDEALIALDLAATVEDTGRRVLGPAFSLDQAERLLTDTTPELALLDINVGAHQVWPLARKLRARGTKVVFISGDLSLANLCEDFLEEPRLHKPVMPEQVMQALDTLSAVQPVSMNQAAE</sequence>
<dbReference type="PROSITE" id="PS50110">
    <property type="entry name" value="RESPONSE_REGULATORY"/>
    <property type="match status" value="1"/>
</dbReference>
<gene>
    <name evidence="3" type="ORF">J5474_22230</name>
</gene>
<dbReference type="InterPro" id="IPR001789">
    <property type="entry name" value="Sig_transdc_resp-reg_receiver"/>
</dbReference>
<feature type="domain" description="Response regulatory" evidence="2">
    <location>
        <begin position="13"/>
        <end position="124"/>
    </location>
</feature>
<dbReference type="GO" id="GO:0000160">
    <property type="term" value="P:phosphorelay signal transduction system"/>
    <property type="evidence" value="ECO:0007669"/>
    <property type="project" value="InterPro"/>
</dbReference>
<keyword evidence="4" id="KW-1185">Reference proteome</keyword>
<name>A0A940MPD9_9RHOB</name>
<evidence type="ECO:0000259" key="2">
    <source>
        <dbReference type="PROSITE" id="PS50110"/>
    </source>
</evidence>
<reference evidence="3" key="1">
    <citation type="submission" date="2021-03" db="EMBL/GenBank/DDBJ databases">
        <title>Sagittula salina sp. nov. strain M10.9X isolated from the marine waste.</title>
        <authorList>
            <person name="Satari L."/>
            <person name="Molina-Menor E."/>
            <person name="Vidal-Verdu A."/>
            <person name="Pascual J."/>
            <person name="Pereto J."/>
            <person name="Porcar M."/>
        </authorList>
    </citation>
    <scope>NUCLEOTIDE SEQUENCE</scope>
    <source>
        <strain evidence="3">M10.9X</strain>
    </source>
</reference>
<comment type="caution">
    <text evidence="3">The sequence shown here is derived from an EMBL/GenBank/DDBJ whole genome shotgun (WGS) entry which is preliminary data.</text>
</comment>